<gene>
    <name evidence="2" type="ORF">DWB68_15655</name>
</gene>
<feature type="transmembrane region" description="Helical" evidence="1">
    <location>
        <begin position="117"/>
        <end position="139"/>
    </location>
</feature>
<evidence type="ECO:0000313" key="3">
    <source>
        <dbReference type="Proteomes" id="UP000265419"/>
    </source>
</evidence>
<feature type="transmembrane region" description="Helical" evidence="1">
    <location>
        <begin position="50"/>
        <end position="71"/>
    </location>
</feature>
<sequence>MPETNTTPADLKGLPALLRRVDRLAAGRRQRDLRAPAALMTHKVLQGFRAIRWILTAEILVGLGALAIAFVNLAQGHPDNLAVWMRGVVVLGLTLGLGYFALRAGEGWFWGYQRLRLFSRIFPVVTLVIAAIPGLYPFWMILEQIVFSLLMIGIGDIATSDAMRTAFAKSTLVRDEPRCA</sequence>
<dbReference type="AlphaFoldDB" id="A0A399J645"/>
<name>A0A399J645_9MICC</name>
<evidence type="ECO:0000256" key="1">
    <source>
        <dbReference type="SAM" id="Phobius"/>
    </source>
</evidence>
<evidence type="ECO:0000313" key="2">
    <source>
        <dbReference type="EMBL" id="RII40875.1"/>
    </source>
</evidence>
<feature type="transmembrane region" description="Helical" evidence="1">
    <location>
        <begin position="83"/>
        <end position="105"/>
    </location>
</feature>
<proteinExistence type="predicted"/>
<protein>
    <submittedName>
        <fullName evidence="2">Uncharacterized protein</fullName>
    </submittedName>
</protein>
<keyword evidence="3" id="KW-1185">Reference proteome</keyword>
<keyword evidence="1" id="KW-0472">Membrane</keyword>
<keyword evidence="1" id="KW-1133">Transmembrane helix</keyword>
<accession>A0A399J645</accession>
<dbReference type="EMBL" id="QQXK01000059">
    <property type="protein sequence ID" value="RII40875.1"/>
    <property type="molecule type" value="Genomic_DNA"/>
</dbReference>
<dbReference type="Proteomes" id="UP000265419">
    <property type="component" value="Unassembled WGS sequence"/>
</dbReference>
<organism evidence="2 3">
    <name type="scientific">Galactobacter valiniphilus</name>
    <dbReference type="NCBI Taxonomy" id="2676122"/>
    <lineage>
        <taxon>Bacteria</taxon>
        <taxon>Bacillati</taxon>
        <taxon>Actinomycetota</taxon>
        <taxon>Actinomycetes</taxon>
        <taxon>Micrococcales</taxon>
        <taxon>Micrococcaceae</taxon>
        <taxon>Galactobacter</taxon>
    </lineage>
</organism>
<comment type="caution">
    <text evidence="2">The sequence shown here is derived from an EMBL/GenBank/DDBJ whole genome shotgun (WGS) entry which is preliminary data.</text>
</comment>
<reference evidence="2 3" key="1">
    <citation type="submission" date="2018-07" db="EMBL/GenBank/DDBJ databases">
        <title>Arthrobacter sp. nov., isolated from raw cow's milk with high bacterial count.</title>
        <authorList>
            <person name="Hahne J."/>
            <person name="Isele D."/>
            <person name="Lipski A."/>
        </authorList>
    </citation>
    <scope>NUCLEOTIDE SEQUENCE [LARGE SCALE GENOMIC DNA]</scope>
    <source>
        <strain evidence="2 3">JZ R-35</strain>
    </source>
</reference>
<keyword evidence="1" id="KW-0812">Transmembrane</keyword>